<name>A0A238XPL6_9PSEU</name>
<sequence>MSSGCEAVGLSSPVSLDVTEGVALIGLHRPEHRNAIDLPMARALRDTVAEARRLSKLGAVVLFGHGTEFCVGGDLQEFSAAADRGALVGELATTAHDAVLELRSLPAPLISAVHGACAGGGLGFALAADLVVAEHTARFVVAYTAAGLTPDCGVSWVLPRLVGPPRANDLILTNRELDGADAERLGMVSRVVESGTAYEHAIQLARSLADGPRPALAESTRLVRSANGRSLEAHLQAEADSIVSVARTRDAGERIAAVLQKGFRSSSPNESTK</sequence>
<dbReference type="SUPFAM" id="SSF52096">
    <property type="entry name" value="ClpP/crotonase"/>
    <property type="match status" value="1"/>
</dbReference>
<accession>A0A238XPL6</accession>
<dbReference type="EMBL" id="FZNW01000011">
    <property type="protein sequence ID" value="SNR60622.1"/>
    <property type="molecule type" value="Genomic_DNA"/>
</dbReference>
<reference evidence="3 4" key="1">
    <citation type="submission" date="2017-06" db="EMBL/GenBank/DDBJ databases">
        <authorList>
            <person name="Kim H.J."/>
            <person name="Triplett B.A."/>
        </authorList>
    </citation>
    <scope>NUCLEOTIDE SEQUENCE [LARGE SCALE GENOMIC DNA]</scope>
    <source>
        <strain evidence="3 4">DSM 45207</strain>
    </source>
</reference>
<dbReference type="InterPro" id="IPR001753">
    <property type="entry name" value="Enoyl-CoA_hydra/iso"/>
</dbReference>
<dbReference type="GO" id="GO:0003824">
    <property type="term" value="F:catalytic activity"/>
    <property type="evidence" value="ECO:0007669"/>
    <property type="project" value="InterPro"/>
</dbReference>
<evidence type="ECO:0000313" key="3">
    <source>
        <dbReference type="EMBL" id="SNR60622.1"/>
    </source>
</evidence>
<dbReference type="InterPro" id="IPR018376">
    <property type="entry name" value="Enoyl-CoA_hyd/isom_CS"/>
</dbReference>
<evidence type="ECO:0000256" key="1">
    <source>
        <dbReference type="ARBA" id="ARBA00005254"/>
    </source>
</evidence>
<comment type="similarity">
    <text evidence="1 2">Belongs to the enoyl-CoA hydratase/isomerase family.</text>
</comment>
<dbReference type="Gene3D" id="3.90.226.10">
    <property type="entry name" value="2-enoyl-CoA Hydratase, Chain A, domain 1"/>
    <property type="match status" value="1"/>
</dbReference>
<gene>
    <name evidence="3" type="ORF">SAMN06265360_111165</name>
</gene>
<proteinExistence type="inferred from homology"/>
<keyword evidence="4" id="KW-1185">Reference proteome</keyword>
<evidence type="ECO:0000256" key="2">
    <source>
        <dbReference type="RuleBase" id="RU003707"/>
    </source>
</evidence>
<dbReference type="CDD" id="cd06558">
    <property type="entry name" value="crotonase-like"/>
    <property type="match status" value="1"/>
</dbReference>
<dbReference type="AlphaFoldDB" id="A0A238XPL6"/>
<dbReference type="PANTHER" id="PTHR43802:SF1">
    <property type="entry name" value="IP11341P-RELATED"/>
    <property type="match status" value="1"/>
</dbReference>
<protein>
    <submittedName>
        <fullName evidence="3">Enoyl-CoA hydratase</fullName>
    </submittedName>
</protein>
<evidence type="ECO:0000313" key="4">
    <source>
        <dbReference type="Proteomes" id="UP000198348"/>
    </source>
</evidence>
<dbReference type="PROSITE" id="PS00166">
    <property type="entry name" value="ENOYL_COA_HYDRATASE"/>
    <property type="match status" value="1"/>
</dbReference>
<organism evidence="3 4">
    <name type="scientific">Haloechinothrix alba</name>
    <dbReference type="NCBI Taxonomy" id="664784"/>
    <lineage>
        <taxon>Bacteria</taxon>
        <taxon>Bacillati</taxon>
        <taxon>Actinomycetota</taxon>
        <taxon>Actinomycetes</taxon>
        <taxon>Pseudonocardiales</taxon>
        <taxon>Pseudonocardiaceae</taxon>
        <taxon>Haloechinothrix</taxon>
    </lineage>
</organism>
<dbReference type="Pfam" id="PF00378">
    <property type="entry name" value="ECH_1"/>
    <property type="match status" value="1"/>
</dbReference>
<dbReference type="Proteomes" id="UP000198348">
    <property type="component" value="Unassembled WGS sequence"/>
</dbReference>
<dbReference type="InterPro" id="IPR029045">
    <property type="entry name" value="ClpP/crotonase-like_dom_sf"/>
</dbReference>
<dbReference type="PANTHER" id="PTHR43802">
    <property type="entry name" value="ENOYL-COA HYDRATASE"/>
    <property type="match status" value="1"/>
</dbReference>